<keyword evidence="2" id="KW-1185">Reference proteome</keyword>
<accession>A0AAV4XP31</accession>
<dbReference type="EMBL" id="BPLR01000585">
    <property type="protein sequence ID" value="GIY95849.1"/>
    <property type="molecule type" value="Genomic_DNA"/>
</dbReference>
<dbReference type="Proteomes" id="UP001054945">
    <property type="component" value="Unassembled WGS sequence"/>
</dbReference>
<comment type="caution">
    <text evidence="1">The sequence shown here is derived from an EMBL/GenBank/DDBJ whole genome shotgun (WGS) entry which is preliminary data.</text>
</comment>
<evidence type="ECO:0000313" key="1">
    <source>
        <dbReference type="EMBL" id="GIY95849.1"/>
    </source>
</evidence>
<reference evidence="1 2" key="1">
    <citation type="submission" date="2021-06" db="EMBL/GenBank/DDBJ databases">
        <title>Caerostris extrusa draft genome.</title>
        <authorList>
            <person name="Kono N."/>
            <person name="Arakawa K."/>
        </authorList>
    </citation>
    <scope>NUCLEOTIDE SEQUENCE [LARGE SCALE GENOMIC DNA]</scope>
</reference>
<protein>
    <submittedName>
        <fullName evidence="1">Uncharacterized protein</fullName>
    </submittedName>
</protein>
<sequence>MTPFTKNYSMCSTLKREEACTDTVHLFFAGGFVPRFSAFSFLLRETWSLVSGKEKKRKKKKDFAERSRIGIHENFSPEEVGKVLFSEYWEFSVKPDRRICEVGIINLTPQFEVGPLPFLIIRLKSKN</sequence>
<evidence type="ECO:0000313" key="2">
    <source>
        <dbReference type="Proteomes" id="UP001054945"/>
    </source>
</evidence>
<proteinExistence type="predicted"/>
<organism evidence="1 2">
    <name type="scientific">Caerostris extrusa</name>
    <name type="common">Bark spider</name>
    <name type="synonym">Caerostris bankana</name>
    <dbReference type="NCBI Taxonomy" id="172846"/>
    <lineage>
        <taxon>Eukaryota</taxon>
        <taxon>Metazoa</taxon>
        <taxon>Ecdysozoa</taxon>
        <taxon>Arthropoda</taxon>
        <taxon>Chelicerata</taxon>
        <taxon>Arachnida</taxon>
        <taxon>Araneae</taxon>
        <taxon>Araneomorphae</taxon>
        <taxon>Entelegynae</taxon>
        <taxon>Araneoidea</taxon>
        <taxon>Araneidae</taxon>
        <taxon>Caerostris</taxon>
    </lineage>
</organism>
<name>A0AAV4XP31_CAEEX</name>
<gene>
    <name evidence="1" type="ORF">CEXT_789471</name>
</gene>
<dbReference type="AlphaFoldDB" id="A0AAV4XP31"/>